<dbReference type="RefSeq" id="WP_036389626.1">
    <property type="nucleotide sequence ID" value="NZ_CP081000.1"/>
</dbReference>
<accession>A0A378W6C9</accession>
<reference evidence="3 4" key="1">
    <citation type="submission" date="2018-06" db="EMBL/GenBank/DDBJ databases">
        <authorList>
            <consortium name="Pathogen Informatics"/>
            <person name="Doyle S."/>
        </authorList>
    </citation>
    <scope>NUCLEOTIDE SEQUENCE [LARGE SCALE GENOMIC DNA]</scope>
    <source>
        <strain evidence="3 4">NCTC4524</strain>
    </source>
</reference>
<dbReference type="NCBIfam" id="NF005559">
    <property type="entry name" value="PRK07231.1"/>
    <property type="match status" value="1"/>
</dbReference>
<dbReference type="PANTHER" id="PTHR24321">
    <property type="entry name" value="DEHYDROGENASES, SHORT CHAIN"/>
    <property type="match status" value="1"/>
</dbReference>
<dbReference type="EMBL" id="UGQQ01000002">
    <property type="protein sequence ID" value="SUA28369.1"/>
    <property type="molecule type" value="Genomic_DNA"/>
</dbReference>
<dbReference type="EC" id="1.1.1.163" evidence="3"/>
<dbReference type="Proteomes" id="UP000254945">
    <property type="component" value="Unassembled WGS sequence"/>
</dbReference>
<dbReference type="SUPFAM" id="SSF51735">
    <property type="entry name" value="NAD(P)-binding Rossmann-fold domains"/>
    <property type="match status" value="1"/>
</dbReference>
<dbReference type="InterPro" id="IPR002347">
    <property type="entry name" value="SDR_fam"/>
</dbReference>
<evidence type="ECO:0000256" key="2">
    <source>
        <dbReference type="ARBA" id="ARBA00023002"/>
    </source>
</evidence>
<dbReference type="AlphaFoldDB" id="A0A378W6C9"/>
<comment type="similarity">
    <text evidence="1">Belongs to the short-chain dehydrogenases/reductases (SDR) family.</text>
</comment>
<proteinExistence type="inferred from homology"/>
<organism evidence="3 4">
    <name type="scientific">Mycolicibacterium senegalense</name>
    <dbReference type="NCBI Taxonomy" id="1796"/>
    <lineage>
        <taxon>Bacteria</taxon>
        <taxon>Bacillati</taxon>
        <taxon>Actinomycetota</taxon>
        <taxon>Actinomycetes</taxon>
        <taxon>Mycobacteriales</taxon>
        <taxon>Mycobacteriaceae</taxon>
        <taxon>Mycolicibacterium</taxon>
    </lineage>
</organism>
<sequence>MTTSSGRLTEKVAFVSGGARGMGAAHVRRLAEEGATVHFGDIEDGLGKEQEDTLRRMGLDVTIHHLDVTDSDSWSEVMARIADDHARLDVLVNNAGIIDMDKLEDQSDEHWQRVISVNQTGVFKGARAALPLLRNSAAASIVNISSIFGLVGADGYFAYIASKGSVTTMTKAMAVSYGPEGIRCNSVHPGYIQTPMLDEELKGLGEGASEAIHQQIPLRRFSRAEEVSEVVAFLASDAASYVSGAEILVDGGLLAGR</sequence>
<dbReference type="PRINTS" id="PR00080">
    <property type="entry name" value="SDRFAMILY"/>
</dbReference>
<dbReference type="GO" id="GO:0055041">
    <property type="term" value="F:cyclopentanol dehydrogenase activity"/>
    <property type="evidence" value="ECO:0007669"/>
    <property type="project" value="UniProtKB-EC"/>
</dbReference>
<dbReference type="PRINTS" id="PR00081">
    <property type="entry name" value="GDHRDH"/>
</dbReference>
<name>A0A378W6C9_9MYCO</name>
<keyword evidence="2 3" id="KW-0560">Oxidoreductase</keyword>
<dbReference type="Pfam" id="PF13561">
    <property type="entry name" value="adh_short_C2"/>
    <property type="match status" value="1"/>
</dbReference>
<evidence type="ECO:0000313" key="3">
    <source>
        <dbReference type="EMBL" id="SUA28369.1"/>
    </source>
</evidence>
<dbReference type="InterPro" id="IPR036291">
    <property type="entry name" value="NAD(P)-bd_dom_sf"/>
</dbReference>
<evidence type="ECO:0000256" key="1">
    <source>
        <dbReference type="ARBA" id="ARBA00006484"/>
    </source>
</evidence>
<dbReference type="FunFam" id="3.40.50.720:FF:000084">
    <property type="entry name" value="Short-chain dehydrogenase reductase"/>
    <property type="match status" value="1"/>
</dbReference>
<gene>
    <name evidence="3" type="primary">cpnA_2</name>
    <name evidence="3" type="ORF">NCTC4524_04349</name>
</gene>
<dbReference type="Gene3D" id="3.40.50.720">
    <property type="entry name" value="NAD(P)-binding Rossmann-like Domain"/>
    <property type="match status" value="1"/>
</dbReference>
<dbReference type="PANTHER" id="PTHR24321:SF8">
    <property type="entry name" value="ESTRADIOL 17-BETA-DEHYDROGENASE 8-RELATED"/>
    <property type="match status" value="1"/>
</dbReference>
<protein>
    <submittedName>
        <fullName evidence="3">3-alpha-(Or 20-beta)-hydroxysteroid dehydrogenase</fullName>
        <ecNumber evidence="3">1.1.1.163</ecNumber>
    </submittedName>
</protein>
<evidence type="ECO:0000313" key="4">
    <source>
        <dbReference type="Proteomes" id="UP000254945"/>
    </source>
</evidence>